<evidence type="ECO:0000313" key="3">
    <source>
        <dbReference type="Proteomes" id="UP000192223"/>
    </source>
</evidence>
<dbReference type="RefSeq" id="XP_025835233.1">
    <property type="nucleotide sequence ID" value="XM_025979448.1"/>
</dbReference>
<organism evidence="3 4">
    <name type="scientific">Agrilus planipennis</name>
    <name type="common">Emerald ash borer</name>
    <name type="synonym">Agrilus marcopoli</name>
    <dbReference type="NCBI Taxonomy" id="224129"/>
    <lineage>
        <taxon>Eukaryota</taxon>
        <taxon>Metazoa</taxon>
        <taxon>Ecdysozoa</taxon>
        <taxon>Arthropoda</taxon>
        <taxon>Hexapoda</taxon>
        <taxon>Insecta</taxon>
        <taxon>Pterygota</taxon>
        <taxon>Neoptera</taxon>
        <taxon>Endopterygota</taxon>
        <taxon>Coleoptera</taxon>
        <taxon>Polyphaga</taxon>
        <taxon>Elateriformia</taxon>
        <taxon>Buprestoidea</taxon>
        <taxon>Buprestidae</taxon>
        <taxon>Agrilinae</taxon>
        <taxon>Agrilus</taxon>
    </lineage>
</organism>
<feature type="transmembrane region" description="Helical" evidence="1">
    <location>
        <begin position="148"/>
        <end position="165"/>
    </location>
</feature>
<dbReference type="GO" id="GO:0016747">
    <property type="term" value="F:acyltransferase activity, transferring groups other than amino-acyl groups"/>
    <property type="evidence" value="ECO:0007669"/>
    <property type="project" value="InterPro"/>
</dbReference>
<dbReference type="InterPro" id="IPR052728">
    <property type="entry name" value="O2_lipid_transport_reg"/>
</dbReference>
<feature type="transmembrane region" description="Helical" evidence="1">
    <location>
        <begin position="308"/>
        <end position="329"/>
    </location>
</feature>
<feature type="transmembrane region" description="Helical" evidence="1">
    <location>
        <begin position="272"/>
        <end position="296"/>
    </location>
</feature>
<feature type="transmembrane region" description="Helical" evidence="1">
    <location>
        <begin position="381"/>
        <end position="399"/>
    </location>
</feature>
<dbReference type="Pfam" id="PF01757">
    <property type="entry name" value="Acyl_transf_3"/>
    <property type="match status" value="1"/>
</dbReference>
<dbReference type="InParanoid" id="A0A7F5RGY0"/>
<name>A0A7F5RGY0_AGRPL</name>
<evidence type="ECO:0000313" key="4">
    <source>
        <dbReference type="RefSeq" id="XP_025835233.1"/>
    </source>
</evidence>
<dbReference type="FunCoup" id="A0A7F5RGY0">
    <property type="interactions" value="2"/>
</dbReference>
<feature type="transmembrane region" description="Helical" evidence="1">
    <location>
        <begin position="349"/>
        <end position="369"/>
    </location>
</feature>
<dbReference type="InterPro" id="IPR002656">
    <property type="entry name" value="Acyl_transf_3_dom"/>
</dbReference>
<protein>
    <submittedName>
        <fullName evidence="4">Nose resistant to fluoxetine protein 6-like</fullName>
    </submittedName>
</protein>
<accession>A0A7F5RGY0</accession>
<keyword evidence="1" id="KW-0472">Membrane</keyword>
<feature type="domain" description="Acyltransferase 3" evidence="2">
    <location>
        <begin position="48"/>
        <end position="435"/>
    </location>
</feature>
<keyword evidence="3" id="KW-1185">Reference proteome</keyword>
<feature type="transmembrane region" description="Helical" evidence="1">
    <location>
        <begin position="239"/>
        <end position="260"/>
    </location>
</feature>
<dbReference type="PANTHER" id="PTHR11161">
    <property type="entry name" value="O-ACYLTRANSFERASE"/>
    <property type="match status" value="1"/>
</dbReference>
<proteinExistence type="predicted"/>
<sequence>MVISTIYDIYLKTEDKKPSHKIFISYSILTNGKLLFSTSKSSHHLLCLGGLKTLSIFWVMLGHRYTSSEDIMAINFNDIQTMARQLRSQYIQGAQYAVDTFLVLSGCLITYLVIKPMTEFKNRIANQSMSKKASSITSITLLNYVHRYLRLTPPVAVLFMYYVTLARRVGSGPGYNFITDSQRQPCVDNWWSFFLYVENYAHTRNMCIVHMWYINVDMQIFLFSPLLLWSIILYPKKMLFIGLPLLTIISTVVVFLTVYINEIVWYSSDYYYKYYFVTHTHLAPWFIGMALGIILLNSKNKKFQLNKMLTASIWCIVLLAIPILVLAQRDPTYNYERFKTSIWTALHKPAFALCICWIVFACEIGHGGIINKFLSSSVFQIFGRLTYSMYLVQFIPIILDVGQIRTPLYFSHFTVTRSFLADLVLTTILAIIWTLAFEFPVRAIEKIIFGKGKRKKELGNNNGDVPTESSVQITSIKINLSDK</sequence>
<dbReference type="PANTHER" id="PTHR11161:SF0">
    <property type="entry name" value="O-ACYLTRANSFERASE LIKE PROTEIN"/>
    <property type="match status" value="1"/>
</dbReference>
<feature type="transmembrane region" description="Helical" evidence="1">
    <location>
        <begin position="94"/>
        <end position="114"/>
    </location>
</feature>
<evidence type="ECO:0000259" key="2">
    <source>
        <dbReference type="Pfam" id="PF01757"/>
    </source>
</evidence>
<dbReference type="AlphaFoldDB" id="A0A7F5RGY0"/>
<keyword evidence="1" id="KW-1133">Transmembrane helix</keyword>
<gene>
    <name evidence="4" type="primary">LOC108743485</name>
</gene>
<dbReference type="OrthoDB" id="118951at2759"/>
<feature type="transmembrane region" description="Helical" evidence="1">
    <location>
        <begin position="212"/>
        <end position="232"/>
    </location>
</feature>
<reference evidence="4" key="1">
    <citation type="submission" date="2025-08" db="UniProtKB">
        <authorList>
            <consortium name="RefSeq"/>
        </authorList>
    </citation>
    <scope>IDENTIFICATION</scope>
    <source>
        <tissue evidence="4">Entire body</tissue>
    </source>
</reference>
<dbReference type="Proteomes" id="UP000192223">
    <property type="component" value="Unplaced"/>
</dbReference>
<feature type="transmembrane region" description="Helical" evidence="1">
    <location>
        <begin position="419"/>
        <end position="441"/>
    </location>
</feature>
<dbReference type="KEGG" id="apln:108743485"/>
<dbReference type="GeneID" id="108743485"/>
<evidence type="ECO:0000256" key="1">
    <source>
        <dbReference type="SAM" id="Phobius"/>
    </source>
</evidence>
<keyword evidence="1" id="KW-0812">Transmembrane</keyword>